<keyword evidence="1" id="KW-0812">Transmembrane</keyword>
<evidence type="ECO:0000313" key="3">
    <source>
        <dbReference type="EMBL" id="CAJ1376540.1"/>
    </source>
</evidence>
<feature type="transmembrane region" description="Helical" evidence="1">
    <location>
        <begin position="60"/>
        <end position="81"/>
    </location>
</feature>
<evidence type="ECO:0000256" key="1">
    <source>
        <dbReference type="SAM" id="Phobius"/>
    </source>
</evidence>
<dbReference type="InterPro" id="IPR011008">
    <property type="entry name" value="Dimeric_a/b-barrel"/>
</dbReference>
<reference evidence="3" key="1">
    <citation type="submission" date="2023-08" db="EMBL/GenBank/DDBJ databases">
        <authorList>
            <person name="Chen Y."/>
            <person name="Shah S."/>
            <person name="Dougan E. K."/>
            <person name="Thang M."/>
            <person name="Chan C."/>
        </authorList>
    </citation>
    <scope>NUCLEOTIDE SEQUENCE</scope>
</reference>
<evidence type="ECO:0000259" key="2">
    <source>
        <dbReference type="Pfam" id="PF03992"/>
    </source>
</evidence>
<dbReference type="PANTHER" id="PTHR37811">
    <property type="entry name" value="BLL5343 PROTEIN"/>
    <property type="match status" value="1"/>
</dbReference>
<dbReference type="Gene3D" id="3.30.70.100">
    <property type="match status" value="1"/>
</dbReference>
<keyword evidence="1" id="KW-0472">Membrane</keyword>
<feature type="domain" description="ABM" evidence="2">
    <location>
        <begin position="252"/>
        <end position="309"/>
    </location>
</feature>
<comment type="caution">
    <text evidence="3">The sequence shown here is derived from an EMBL/GenBank/DDBJ whole genome shotgun (WGS) entry which is preliminary data.</text>
</comment>
<keyword evidence="1" id="KW-1133">Transmembrane helix</keyword>
<dbReference type="InterPro" id="IPR052936">
    <property type="entry name" value="Jasmonate_Hydroxylase-like"/>
</dbReference>
<dbReference type="PANTHER" id="PTHR37811:SF2">
    <property type="entry name" value="ABM DOMAIN-CONTAINING PROTEIN"/>
    <property type="match status" value="1"/>
</dbReference>
<sequence length="344" mass="38544">MCCEGICNFIGSNRGLQILLALSSVLLGLLCGLNLISIVLLNHDTTGESNFEFYKGTTFAAYYTGIPAVLLWWVALISRCCAPCCCTMKDVQCPCPCTRFHLLDVPFYVGMYLCLYPIGLWYSIETAEVPEFYDYDADVWYDSGLWQFLEIVQLLGVLLLFLAFPLGIWKFLMMKTPAPAAAAPVIQAQVVGTAVAVNTSNENDTNNMVLDTAMWRRLCWKAPRNQRVCGYAQTPEPPYFAVIFTSERTSTSEGYEATAQQMLQLARRQPGFLGVESARESLGITVSYWASEEAIAAWKANVKHLVAQEKGKRDWYSSYATRICRVERDYTFRKAEVAGKAADE</sequence>
<dbReference type="SUPFAM" id="SSF54909">
    <property type="entry name" value="Dimeric alpha+beta barrel"/>
    <property type="match status" value="1"/>
</dbReference>
<organism evidence="3 4">
    <name type="scientific">Effrenium voratum</name>
    <dbReference type="NCBI Taxonomy" id="2562239"/>
    <lineage>
        <taxon>Eukaryota</taxon>
        <taxon>Sar</taxon>
        <taxon>Alveolata</taxon>
        <taxon>Dinophyceae</taxon>
        <taxon>Suessiales</taxon>
        <taxon>Symbiodiniaceae</taxon>
        <taxon>Effrenium</taxon>
    </lineage>
</organism>
<gene>
    <name evidence="3" type="ORF">EVOR1521_LOCUS5582</name>
</gene>
<feature type="transmembrane region" description="Helical" evidence="1">
    <location>
        <begin position="18"/>
        <end position="40"/>
    </location>
</feature>
<keyword evidence="4" id="KW-1185">Reference proteome</keyword>
<dbReference type="Proteomes" id="UP001178507">
    <property type="component" value="Unassembled WGS sequence"/>
</dbReference>
<accession>A0AA36HXE7</accession>
<proteinExistence type="predicted"/>
<dbReference type="Pfam" id="PF03992">
    <property type="entry name" value="ABM"/>
    <property type="match status" value="1"/>
</dbReference>
<feature type="transmembrane region" description="Helical" evidence="1">
    <location>
        <begin position="144"/>
        <end position="169"/>
    </location>
</feature>
<dbReference type="InterPro" id="IPR007138">
    <property type="entry name" value="ABM_dom"/>
</dbReference>
<feature type="transmembrane region" description="Helical" evidence="1">
    <location>
        <begin position="102"/>
        <end position="124"/>
    </location>
</feature>
<dbReference type="EMBL" id="CAUJNA010000402">
    <property type="protein sequence ID" value="CAJ1376540.1"/>
    <property type="molecule type" value="Genomic_DNA"/>
</dbReference>
<protein>
    <recommendedName>
        <fullName evidence="2">ABM domain-containing protein</fullName>
    </recommendedName>
</protein>
<dbReference type="AlphaFoldDB" id="A0AA36HXE7"/>
<name>A0AA36HXE7_9DINO</name>
<evidence type="ECO:0000313" key="4">
    <source>
        <dbReference type="Proteomes" id="UP001178507"/>
    </source>
</evidence>